<dbReference type="PROSITE" id="PS51371">
    <property type="entry name" value="CBS"/>
    <property type="match status" value="1"/>
</dbReference>
<evidence type="ECO:0000256" key="11">
    <source>
        <dbReference type="ARBA" id="ARBA00023049"/>
    </source>
</evidence>
<dbReference type="Pfam" id="PF02163">
    <property type="entry name" value="Peptidase_M50"/>
    <property type="match status" value="2"/>
</dbReference>
<dbReference type="GO" id="GO:0046872">
    <property type="term" value="F:metal ion binding"/>
    <property type="evidence" value="ECO:0007669"/>
    <property type="project" value="UniProtKB-UniRule"/>
</dbReference>
<dbReference type="PANTHER" id="PTHR39188">
    <property type="entry name" value="MEMBRANE-ASSOCIATED ZINC METALLOPROTEASE M50B"/>
    <property type="match status" value="1"/>
</dbReference>
<evidence type="ECO:0000256" key="4">
    <source>
        <dbReference type="ARBA" id="ARBA00022670"/>
    </source>
</evidence>
<keyword evidence="8 14" id="KW-0378">Hydrolase</keyword>
<dbReference type="SUPFAM" id="SSF54631">
    <property type="entry name" value="CBS-domain pair"/>
    <property type="match status" value="1"/>
</dbReference>
<feature type="active site" evidence="15">
    <location>
        <position position="67"/>
    </location>
</feature>
<dbReference type="CDD" id="cd04639">
    <property type="entry name" value="CBS_pair_peptidase_M50"/>
    <property type="match status" value="1"/>
</dbReference>
<organism evidence="19">
    <name type="scientific">Planktothricoides sp. SpSt-374</name>
    <dbReference type="NCBI Taxonomy" id="2282167"/>
    <lineage>
        <taxon>Bacteria</taxon>
        <taxon>Bacillati</taxon>
        <taxon>Cyanobacteriota</taxon>
        <taxon>Cyanophyceae</taxon>
        <taxon>Oscillatoriophycideae</taxon>
        <taxon>Oscillatoriales</taxon>
        <taxon>Oscillatoriaceae</taxon>
        <taxon>Planktothricoides</taxon>
    </lineage>
</organism>
<evidence type="ECO:0000256" key="13">
    <source>
        <dbReference type="ARBA" id="ARBA00023136"/>
    </source>
</evidence>
<feature type="transmembrane region" description="Helical" evidence="14">
    <location>
        <begin position="182"/>
        <end position="206"/>
    </location>
</feature>
<dbReference type="PIRSF" id="PIRSF006404">
    <property type="entry name" value="UCP006404_Pept_M50_CBS"/>
    <property type="match status" value="1"/>
</dbReference>
<feature type="transmembrane region" description="Helical" evidence="14">
    <location>
        <begin position="212"/>
        <end position="230"/>
    </location>
</feature>
<evidence type="ECO:0000256" key="16">
    <source>
        <dbReference type="PIRSR" id="PIRSR006404-2"/>
    </source>
</evidence>
<feature type="transmembrane region" description="Helical" evidence="14">
    <location>
        <begin position="72"/>
        <end position="93"/>
    </location>
</feature>
<comment type="similarity">
    <text evidence="2 14">Belongs to the peptidase M50B family.</text>
</comment>
<dbReference type="Gene3D" id="3.10.580.10">
    <property type="entry name" value="CBS-domain"/>
    <property type="match status" value="1"/>
</dbReference>
<evidence type="ECO:0000256" key="5">
    <source>
        <dbReference type="ARBA" id="ARBA00022692"/>
    </source>
</evidence>
<evidence type="ECO:0000259" key="18">
    <source>
        <dbReference type="PROSITE" id="PS51371"/>
    </source>
</evidence>
<keyword evidence="4 14" id="KW-0645">Protease</keyword>
<keyword evidence="9 14" id="KW-0862">Zinc</keyword>
<dbReference type="Pfam" id="PF00571">
    <property type="entry name" value="CBS"/>
    <property type="match status" value="1"/>
</dbReference>
<comment type="cofactor">
    <cofactor evidence="14 16">
        <name>Zn(2+)</name>
        <dbReference type="ChEBI" id="CHEBI:29105"/>
    </cofactor>
    <text evidence="14 16">Binds 1 zinc ion per subunit.</text>
</comment>
<feature type="transmembrane region" description="Helical" evidence="14">
    <location>
        <begin position="47"/>
        <end position="66"/>
    </location>
</feature>
<evidence type="ECO:0000313" key="19">
    <source>
        <dbReference type="EMBL" id="HGG01121.1"/>
    </source>
</evidence>
<gene>
    <name evidence="19" type="ORF">ENR15_10845</name>
</gene>
<evidence type="ECO:0000256" key="1">
    <source>
        <dbReference type="ARBA" id="ARBA00004651"/>
    </source>
</evidence>
<feature type="transmembrane region" description="Helical" evidence="14">
    <location>
        <begin position="138"/>
        <end position="161"/>
    </location>
</feature>
<dbReference type="InterPro" id="IPR008915">
    <property type="entry name" value="Peptidase_M50"/>
</dbReference>
<keyword evidence="11 14" id="KW-0482">Metalloprotease</keyword>
<sequence length="373" mass="39358">MNGTFRVGNLFGIPFYVNSSWFFVLILMTVSYGSGLAAQFPNLPAGLPWLWGFLTALLLFASVLAHELGHSFVAIKQGIEVKSISLFLFGGIASLDKESETPGQAFSVAIAGPLVSLVLCGFFTLIGATTGITGAPAAILGLLASINLALALFNLIPGLPLDGGNILKAAVWQITGNPYKGIVFAGRVGQIIGWMAIASGVIPVILSGSLGNFWNILIGFFLLQNAGFAAQSATIQDKLAKFTAADAVSPNSPVVSGEMSLREFANEYVIGKTNWRKFLVTDAEGKLAGTIAVDDLKLVATSNWPQTPVRELLKPAPTNTVKSDQSLLEVVAFLEAEKLTEVPVVNDSGLVLGIVEKIGIKNLLQMEAQSHAA</sequence>
<evidence type="ECO:0000256" key="2">
    <source>
        <dbReference type="ARBA" id="ARBA00007931"/>
    </source>
</evidence>
<dbReference type="InterPro" id="IPR016483">
    <property type="entry name" value="UCP006404_Pept_M50_CBS"/>
</dbReference>
<evidence type="ECO:0000256" key="8">
    <source>
        <dbReference type="ARBA" id="ARBA00022801"/>
    </source>
</evidence>
<feature type="transmembrane region" description="Helical" evidence="14">
    <location>
        <begin position="105"/>
        <end position="126"/>
    </location>
</feature>
<evidence type="ECO:0000256" key="14">
    <source>
        <dbReference type="PIRNR" id="PIRNR006404"/>
    </source>
</evidence>
<evidence type="ECO:0000256" key="17">
    <source>
        <dbReference type="PROSITE-ProRule" id="PRU00703"/>
    </source>
</evidence>
<dbReference type="InterPro" id="IPR046342">
    <property type="entry name" value="CBS_dom_sf"/>
</dbReference>
<dbReference type="AlphaFoldDB" id="A0A7C3ZM23"/>
<dbReference type="GO" id="GO:0005886">
    <property type="term" value="C:plasma membrane"/>
    <property type="evidence" value="ECO:0007669"/>
    <property type="project" value="UniProtKB-SubCell"/>
</dbReference>
<dbReference type="GO" id="GO:0006508">
    <property type="term" value="P:proteolysis"/>
    <property type="evidence" value="ECO:0007669"/>
    <property type="project" value="UniProtKB-KW"/>
</dbReference>
<keyword evidence="6 14" id="KW-0479">Metal-binding</keyword>
<feature type="domain" description="CBS" evidence="18">
    <location>
        <begin position="313"/>
        <end position="370"/>
    </location>
</feature>
<keyword evidence="7" id="KW-0677">Repeat</keyword>
<proteinExistence type="inferred from homology"/>
<evidence type="ECO:0000256" key="12">
    <source>
        <dbReference type="ARBA" id="ARBA00023122"/>
    </source>
</evidence>
<dbReference type="InterPro" id="IPR000644">
    <property type="entry name" value="CBS_dom"/>
</dbReference>
<evidence type="ECO:0000256" key="7">
    <source>
        <dbReference type="ARBA" id="ARBA00022737"/>
    </source>
</evidence>
<dbReference type="SMART" id="SM00116">
    <property type="entry name" value="CBS"/>
    <property type="match status" value="2"/>
</dbReference>
<keyword evidence="3 14" id="KW-1003">Cell membrane</keyword>
<evidence type="ECO:0000256" key="15">
    <source>
        <dbReference type="PIRSR" id="PIRSR006404-1"/>
    </source>
</evidence>
<comment type="subcellular location">
    <subcellularLocation>
        <location evidence="1 14">Cell membrane</location>
        <topology evidence="1 14">Multi-pass membrane protein</topology>
    </subcellularLocation>
</comment>
<dbReference type="GO" id="GO:0008237">
    <property type="term" value="F:metallopeptidase activity"/>
    <property type="evidence" value="ECO:0007669"/>
    <property type="project" value="UniProtKB-UniRule"/>
</dbReference>
<comment type="caution">
    <text evidence="19">The sequence shown here is derived from an EMBL/GenBank/DDBJ whole genome shotgun (WGS) entry which is preliminary data.</text>
</comment>
<evidence type="ECO:0000256" key="9">
    <source>
        <dbReference type="ARBA" id="ARBA00022833"/>
    </source>
</evidence>
<feature type="binding site" evidence="16">
    <location>
        <position position="162"/>
    </location>
    <ligand>
        <name>Zn(2+)</name>
        <dbReference type="ChEBI" id="CHEBI:29105"/>
        <note>catalytic</note>
    </ligand>
</feature>
<reference evidence="19" key="1">
    <citation type="journal article" date="2020" name="mSystems">
        <title>Genome- and Community-Level Interaction Insights into Carbon Utilization and Element Cycling Functions of Hydrothermarchaeota in Hydrothermal Sediment.</title>
        <authorList>
            <person name="Zhou Z."/>
            <person name="Liu Y."/>
            <person name="Xu W."/>
            <person name="Pan J."/>
            <person name="Luo Z.H."/>
            <person name="Li M."/>
        </authorList>
    </citation>
    <scope>NUCLEOTIDE SEQUENCE [LARGE SCALE GENOMIC DNA]</scope>
    <source>
        <strain evidence="19">SpSt-374</strain>
    </source>
</reference>
<accession>A0A7C3ZM23</accession>
<evidence type="ECO:0000256" key="3">
    <source>
        <dbReference type="ARBA" id="ARBA00022475"/>
    </source>
</evidence>
<evidence type="ECO:0000256" key="10">
    <source>
        <dbReference type="ARBA" id="ARBA00022989"/>
    </source>
</evidence>
<feature type="binding site" evidence="16">
    <location>
        <position position="70"/>
    </location>
    <ligand>
        <name>Zn(2+)</name>
        <dbReference type="ChEBI" id="CHEBI:29105"/>
        <note>catalytic</note>
    </ligand>
</feature>
<keyword evidence="5 14" id="KW-0812">Transmembrane</keyword>
<dbReference type="EMBL" id="DSPX01000106">
    <property type="protein sequence ID" value="HGG01121.1"/>
    <property type="molecule type" value="Genomic_DNA"/>
</dbReference>
<dbReference type="CDD" id="cd06164">
    <property type="entry name" value="S2P-M50_SpoIVFB_CBS"/>
    <property type="match status" value="1"/>
</dbReference>
<name>A0A7C3ZM23_9CYAN</name>
<keyword evidence="12 17" id="KW-0129">CBS domain</keyword>
<feature type="binding site" evidence="16">
    <location>
        <position position="66"/>
    </location>
    <ligand>
        <name>Zn(2+)</name>
        <dbReference type="ChEBI" id="CHEBI:29105"/>
        <note>catalytic</note>
    </ligand>
</feature>
<keyword evidence="13 14" id="KW-0472">Membrane</keyword>
<dbReference type="PANTHER" id="PTHR39188:SF3">
    <property type="entry name" value="STAGE IV SPORULATION PROTEIN FB"/>
    <property type="match status" value="1"/>
</dbReference>
<evidence type="ECO:0000256" key="6">
    <source>
        <dbReference type="ARBA" id="ARBA00022723"/>
    </source>
</evidence>
<protein>
    <recommendedName>
        <fullName evidence="14">Zinc metalloprotease</fullName>
    </recommendedName>
</protein>
<keyword evidence="10 14" id="KW-1133">Transmembrane helix</keyword>